<dbReference type="Gene3D" id="3.20.200.10">
    <property type="entry name" value="MHCK/EF2 kinase"/>
    <property type="match status" value="1"/>
</dbReference>
<evidence type="ECO:0000256" key="1">
    <source>
        <dbReference type="ARBA" id="ARBA00008651"/>
    </source>
</evidence>
<dbReference type="GO" id="GO:0016905">
    <property type="term" value="F:myosin heavy chain kinase activity"/>
    <property type="evidence" value="ECO:0007669"/>
    <property type="project" value="TreeGrafter"/>
</dbReference>
<dbReference type="SMART" id="SM00811">
    <property type="entry name" value="Alpha_kinase"/>
    <property type="match status" value="1"/>
</dbReference>
<evidence type="ECO:0000256" key="5">
    <source>
        <dbReference type="ARBA" id="ARBA00022777"/>
    </source>
</evidence>
<evidence type="ECO:0000256" key="4">
    <source>
        <dbReference type="ARBA" id="ARBA00022741"/>
    </source>
</evidence>
<keyword evidence="4" id="KW-0547">Nucleotide-binding</keyword>
<evidence type="ECO:0000256" key="2">
    <source>
        <dbReference type="ARBA" id="ARBA00022527"/>
    </source>
</evidence>
<keyword evidence="2" id="KW-0723">Serine/threonine-protein kinase</keyword>
<evidence type="ECO:0000256" key="3">
    <source>
        <dbReference type="ARBA" id="ARBA00022679"/>
    </source>
</evidence>
<feature type="domain" description="Alpha-type protein kinase" evidence="7">
    <location>
        <begin position="1"/>
        <end position="219"/>
    </location>
</feature>
<name>D3B2G4_HETP5</name>
<keyword evidence="5 8" id="KW-0418">Kinase</keyword>
<evidence type="ECO:0000313" key="9">
    <source>
        <dbReference type="Proteomes" id="UP000001396"/>
    </source>
</evidence>
<dbReference type="InterPro" id="IPR004166">
    <property type="entry name" value="a-kinase_dom"/>
</dbReference>
<dbReference type="GO" id="GO:0031037">
    <property type="term" value="P:myosin II filament disassembly"/>
    <property type="evidence" value="ECO:0007669"/>
    <property type="project" value="TreeGrafter"/>
</dbReference>
<dbReference type="PANTHER" id="PTHR45992:SF1">
    <property type="entry name" value="MYOSIN HEAVY CHAIN KINASE C"/>
    <property type="match status" value="1"/>
</dbReference>
<dbReference type="GO" id="GO:0005524">
    <property type="term" value="F:ATP binding"/>
    <property type="evidence" value="ECO:0007669"/>
    <property type="project" value="UniProtKB-KW"/>
</dbReference>
<gene>
    <name evidence="8" type="ORF">PPL_02576</name>
</gene>
<dbReference type="GeneID" id="31358099"/>
<evidence type="ECO:0000256" key="6">
    <source>
        <dbReference type="ARBA" id="ARBA00022840"/>
    </source>
</evidence>
<dbReference type="PROSITE" id="PS51158">
    <property type="entry name" value="ALPHA_KINASE"/>
    <property type="match status" value="1"/>
</dbReference>
<evidence type="ECO:0000259" key="7">
    <source>
        <dbReference type="PROSITE" id="PS51158"/>
    </source>
</evidence>
<comment type="similarity">
    <text evidence="1">Belongs to the protein kinase superfamily. Alpha-type protein kinase family. ALPK subfamily.</text>
</comment>
<keyword evidence="6" id="KW-0067">ATP-binding</keyword>
<sequence>MEVHSFILSEFRLLDIRNSKAKLITPEGNKSVTVTLGNFIGKGAMNSAFHLKIKDDPKKYVVKVPLKYRMTSEAMVEDCSIIIFEIAKKMANCFNSRGVPKKVKINIPSLLILEDLRFRMAVVEEFLEGDYVKYNNNKGWVDDNRNTPNAFSHFSFIASKGQILIADIQGVGHYYTDIQIHYHNPEEFGQGNLSHLGIVAFFQNHKCNPICEQLGIATEVKIKTGTYPKGFY</sequence>
<reference evidence="8 9" key="1">
    <citation type="journal article" date="2011" name="Genome Res.">
        <title>Phylogeny-wide analysis of social amoeba genomes highlights ancient origins for complex intercellular communication.</title>
        <authorList>
            <person name="Heidel A.J."/>
            <person name="Lawal H.M."/>
            <person name="Felder M."/>
            <person name="Schilde C."/>
            <person name="Helps N.R."/>
            <person name="Tunggal B."/>
            <person name="Rivero F."/>
            <person name="John U."/>
            <person name="Schleicher M."/>
            <person name="Eichinger L."/>
            <person name="Platzer M."/>
            <person name="Noegel A.A."/>
            <person name="Schaap P."/>
            <person name="Gloeckner G."/>
        </authorList>
    </citation>
    <scope>NUCLEOTIDE SEQUENCE [LARGE SCALE GENOMIC DNA]</scope>
    <source>
        <strain evidence="9">ATCC 26659 / Pp 5 / PN500</strain>
    </source>
</reference>
<dbReference type="GO" id="GO:1903013">
    <property type="term" value="P:response to differentiation-inducing factor 1"/>
    <property type="evidence" value="ECO:0007669"/>
    <property type="project" value="TreeGrafter"/>
</dbReference>
<dbReference type="Pfam" id="PF02816">
    <property type="entry name" value="Alpha_kinase"/>
    <property type="match status" value="1"/>
</dbReference>
<dbReference type="PANTHER" id="PTHR45992">
    <property type="entry name" value="EUKARYOTIC ELONGATION FACTOR 2 KINASE-RELATED"/>
    <property type="match status" value="1"/>
</dbReference>
<dbReference type="InParanoid" id="D3B2G4"/>
<comment type="caution">
    <text evidence="8">The sequence shown here is derived from an EMBL/GenBank/DDBJ whole genome shotgun (WGS) entry which is preliminary data.</text>
</comment>
<dbReference type="RefSeq" id="XP_020435629.1">
    <property type="nucleotide sequence ID" value="XM_020573557.1"/>
</dbReference>
<keyword evidence="9" id="KW-1185">Reference proteome</keyword>
<proteinExistence type="inferred from homology"/>
<dbReference type="Proteomes" id="UP000001396">
    <property type="component" value="Unassembled WGS sequence"/>
</dbReference>
<evidence type="ECO:0000313" key="8">
    <source>
        <dbReference type="EMBL" id="EFA83512.1"/>
    </source>
</evidence>
<protein>
    <submittedName>
        <fullName evidence="8">Protein serine/threonine kinase</fullName>
    </submittedName>
</protein>
<dbReference type="InterPro" id="IPR051852">
    <property type="entry name" value="Alpha-type_PK"/>
</dbReference>
<keyword evidence="3" id="KW-0808">Transferase</keyword>
<organism evidence="8 9">
    <name type="scientific">Heterostelium pallidum (strain ATCC 26659 / Pp 5 / PN500)</name>
    <name type="common">Cellular slime mold</name>
    <name type="synonym">Polysphondylium pallidum</name>
    <dbReference type="NCBI Taxonomy" id="670386"/>
    <lineage>
        <taxon>Eukaryota</taxon>
        <taxon>Amoebozoa</taxon>
        <taxon>Evosea</taxon>
        <taxon>Eumycetozoa</taxon>
        <taxon>Dictyostelia</taxon>
        <taxon>Acytosteliales</taxon>
        <taxon>Acytosteliaceae</taxon>
        <taxon>Heterostelium</taxon>
    </lineage>
</organism>
<dbReference type="SUPFAM" id="SSF56112">
    <property type="entry name" value="Protein kinase-like (PK-like)"/>
    <property type="match status" value="1"/>
</dbReference>
<dbReference type="EMBL" id="ADBJ01000010">
    <property type="protein sequence ID" value="EFA83512.1"/>
    <property type="molecule type" value="Genomic_DNA"/>
</dbReference>
<accession>D3B2G4</accession>
<dbReference type="InterPro" id="IPR011009">
    <property type="entry name" value="Kinase-like_dom_sf"/>
</dbReference>
<dbReference type="AlphaFoldDB" id="D3B2G4"/>
<dbReference type="GO" id="GO:0005826">
    <property type="term" value="C:actomyosin contractile ring"/>
    <property type="evidence" value="ECO:0007669"/>
    <property type="project" value="TreeGrafter"/>
</dbReference>